<name>A0A8E2FAQ7_9PEZI</name>
<dbReference type="Gene3D" id="3.40.50.1820">
    <property type="entry name" value="alpha/beta hydrolase"/>
    <property type="match status" value="1"/>
</dbReference>
<feature type="domain" description="Dienelactone hydrolase" evidence="1">
    <location>
        <begin position="28"/>
        <end position="240"/>
    </location>
</feature>
<proteinExistence type="predicted"/>
<dbReference type="InterPro" id="IPR002925">
    <property type="entry name" value="Dienelactn_hydro"/>
</dbReference>
<dbReference type="GO" id="GO:0016787">
    <property type="term" value="F:hydrolase activity"/>
    <property type="evidence" value="ECO:0007669"/>
    <property type="project" value="InterPro"/>
</dbReference>
<dbReference type="SUPFAM" id="SSF53474">
    <property type="entry name" value="alpha/beta-Hydrolases"/>
    <property type="match status" value="1"/>
</dbReference>
<dbReference type="AlphaFoldDB" id="A0A8E2FAQ7"/>
<dbReference type="PANTHER" id="PTHR17630">
    <property type="entry name" value="DIENELACTONE HYDROLASE"/>
    <property type="match status" value="1"/>
</dbReference>
<dbReference type="Proteomes" id="UP000250140">
    <property type="component" value="Unassembled WGS sequence"/>
</dbReference>
<organism evidence="2 3">
    <name type="scientific">Glonium stellatum</name>
    <dbReference type="NCBI Taxonomy" id="574774"/>
    <lineage>
        <taxon>Eukaryota</taxon>
        <taxon>Fungi</taxon>
        <taxon>Dikarya</taxon>
        <taxon>Ascomycota</taxon>
        <taxon>Pezizomycotina</taxon>
        <taxon>Dothideomycetes</taxon>
        <taxon>Pleosporomycetidae</taxon>
        <taxon>Gloniales</taxon>
        <taxon>Gloniaceae</taxon>
        <taxon>Glonium</taxon>
    </lineage>
</organism>
<evidence type="ECO:0000313" key="3">
    <source>
        <dbReference type="Proteomes" id="UP000250140"/>
    </source>
</evidence>
<dbReference type="OrthoDB" id="10019231at2759"/>
<keyword evidence="3" id="KW-1185">Reference proteome</keyword>
<evidence type="ECO:0000259" key="1">
    <source>
        <dbReference type="Pfam" id="PF01738"/>
    </source>
</evidence>
<dbReference type="Pfam" id="PF01738">
    <property type="entry name" value="DLH"/>
    <property type="match status" value="1"/>
</dbReference>
<protein>
    <submittedName>
        <fullName evidence="2">Endo-1,3-1,4-beta-D-glucanase</fullName>
    </submittedName>
</protein>
<dbReference type="EMBL" id="KV748682">
    <property type="protein sequence ID" value="OCL13696.1"/>
    <property type="molecule type" value="Genomic_DNA"/>
</dbReference>
<dbReference type="InterPro" id="IPR029058">
    <property type="entry name" value="AB_hydrolase_fold"/>
</dbReference>
<reference evidence="2 3" key="1">
    <citation type="journal article" date="2016" name="Nat. Commun.">
        <title>Ectomycorrhizal ecology is imprinted in the genome of the dominant symbiotic fungus Cenococcum geophilum.</title>
        <authorList>
            <consortium name="DOE Joint Genome Institute"/>
            <person name="Peter M."/>
            <person name="Kohler A."/>
            <person name="Ohm R.A."/>
            <person name="Kuo A."/>
            <person name="Krutzmann J."/>
            <person name="Morin E."/>
            <person name="Arend M."/>
            <person name="Barry K.W."/>
            <person name="Binder M."/>
            <person name="Choi C."/>
            <person name="Clum A."/>
            <person name="Copeland A."/>
            <person name="Grisel N."/>
            <person name="Haridas S."/>
            <person name="Kipfer T."/>
            <person name="LaButti K."/>
            <person name="Lindquist E."/>
            <person name="Lipzen A."/>
            <person name="Maire R."/>
            <person name="Meier B."/>
            <person name="Mihaltcheva S."/>
            <person name="Molinier V."/>
            <person name="Murat C."/>
            <person name="Poggeler S."/>
            <person name="Quandt C.A."/>
            <person name="Sperisen C."/>
            <person name="Tritt A."/>
            <person name="Tisserant E."/>
            <person name="Crous P.W."/>
            <person name="Henrissat B."/>
            <person name="Nehls U."/>
            <person name="Egli S."/>
            <person name="Spatafora J.W."/>
            <person name="Grigoriev I.V."/>
            <person name="Martin F.M."/>
        </authorList>
    </citation>
    <scope>NUCLEOTIDE SEQUENCE [LARGE SCALE GENOMIC DNA]</scope>
    <source>
        <strain evidence="2 3">CBS 207.34</strain>
    </source>
</reference>
<sequence>MSDCCKTGFNWDGQPTGKETTLANKKAYVTGTDKNAAVLIVHDVFGWTFQNVRLLADHYAKEANATVYLPDFFDGEVVAPETLEDPEKRKSFNLPEFLGRNSKDKRYPEILACAKALKAEYPKVGAIGFCYGGWAVFQLGADPGFLSCISTAHPSLLTKEEIDKIAVPTQILAPETDPAFTPELKEYSNKVIPQRGVPYAYEYFPGLVHGFAAKGNVNDAKQKEGMERAKRAAVNWFNEFLH</sequence>
<dbReference type="PANTHER" id="PTHR17630:SF55">
    <property type="entry name" value="DIENELACTONE HYDROLASE FAMILY PROTEIN (AFU_ORTHOLOGUE AFUA_1G01900)"/>
    <property type="match status" value="1"/>
</dbReference>
<evidence type="ECO:0000313" key="2">
    <source>
        <dbReference type="EMBL" id="OCL13696.1"/>
    </source>
</evidence>
<gene>
    <name evidence="2" type="ORF">AOQ84DRAFT_394905</name>
</gene>
<accession>A0A8E2FAQ7</accession>